<comment type="caution">
    <text evidence="4">The sequence shown here is derived from an EMBL/GenBank/DDBJ whole genome shotgun (WGS) entry which is preliminary data.</text>
</comment>
<evidence type="ECO:0000259" key="3">
    <source>
        <dbReference type="Pfam" id="PF16043"/>
    </source>
</evidence>
<feature type="domain" description="DUF4795" evidence="3">
    <location>
        <begin position="516"/>
        <end position="717"/>
    </location>
</feature>
<keyword evidence="1" id="KW-0175">Coiled coil</keyword>
<organism evidence="4 5">
    <name type="scientific">Larimichthys crocea</name>
    <name type="common">Large yellow croaker</name>
    <name type="synonym">Pseudosciaena crocea</name>
    <dbReference type="NCBI Taxonomy" id="215358"/>
    <lineage>
        <taxon>Eukaryota</taxon>
        <taxon>Metazoa</taxon>
        <taxon>Chordata</taxon>
        <taxon>Craniata</taxon>
        <taxon>Vertebrata</taxon>
        <taxon>Euteleostomi</taxon>
        <taxon>Actinopterygii</taxon>
        <taxon>Neopterygii</taxon>
        <taxon>Teleostei</taxon>
        <taxon>Neoteleostei</taxon>
        <taxon>Acanthomorphata</taxon>
        <taxon>Eupercaria</taxon>
        <taxon>Sciaenidae</taxon>
        <taxon>Larimichthys</taxon>
    </lineage>
</organism>
<feature type="coiled-coil region" evidence="1">
    <location>
        <begin position="522"/>
        <end position="577"/>
    </location>
</feature>
<evidence type="ECO:0000313" key="4">
    <source>
        <dbReference type="EMBL" id="KAE8282726.1"/>
    </source>
</evidence>
<accession>A0A6G0HUS3</accession>
<protein>
    <submittedName>
        <fullName evidence="4">Glutamine-rich protein 2</fullName>
    </submittedName>
</protein>
<dbReference type="InterPro" id="IPR032013">
    <property type="entry name" value="DUF4795"/>
</dbReference>
<feature type="compositionally biased region" description="Polar residues" evidence="2">
    <location>
        <begin position="866"/>
        <end position="880"/>
    </location>
</feature>
<dbReference type="PANTHER" id="PTHR47080:SF2">
    <property type="entry name" value="GLUTAMINE-RICH PROTEIN 2"/>
    <property type="match status" value="1"/>
</dbReference>
<dbReference type="AlphaFoldDB" id="A0A6G0HUS3"/>
<feature type="region of interest" description="Disordered" evidence="2">
    <location>
        <begin position="69"/>
        <end position="90"/>
    </location>
</feature>
<name>A0A6G0HUS3_LARCR</name>
<feature type="region of interest" description="Disordered" evidence="2">
    <location>
        <begin position="237"/>
        <end position="298"/>
    </location>
</feature>
<feature type="compositionally biased region" description="Polar residues" evidence="2">
    <location>
        <begin position="812"/>
        <end position="830"/>
    </location>
</feature>
<feature type="coiled-coil region" evidence="1">
    <location>
        <begin position="383"/>
        <end position="410"/>
    </location>
</feature>
<feature type="compositionally biased region" description="Polar residues" evidence="2">
    <location>
        <begin position="932"/>
        <end position="944"/>
    </location>
</feature>
<evidence type="ECO:0000313" key="5">
    <source>
        <dbReference type="Proteomes" id="UP000424527"/>
    </source>
</evidence>
<feature type="coiled-coil region" evidence="1">
    <location>
        <begin position="300"/>
        <end position="327"/>
    </location>
</feature>
<evidence type="ECO:0000256" key="2">
    <source>
        <dbReference type="SAM" id="MobiDB-lite"/>
    </source>
</evidence>
<feature type="region of interest" description="Disordered" evidence="2">
    <location>
        <begin position="812"/>
        <end position="844"/>
    </location>
</feature>
<keyword evidence="5" id="KW-1185">Reference proteome</keyword>
<sequence length="961" mass="108299">MSEDISLYELLNLSIGTPHRGAVNFGALHALLYAVLRQLDLRDVKTRWRGDTAAGSPEALLGDIQRDTAGQAGQQPGDEPQEHGASSADGQARLRTRIQTCEDDVSKAMKLIEELQHQKDSLKEEVQELRHQQREVQELRHQQREVQELRHQQREVQELRHQQQEVQELRHQQREVQELRHQQQVFDAHAETVTAVEKCCHRVDAVEEAVRSLKDSFQKYPRPEVLSHYVTRDAVQSAQLSEDENLRKPLKDSSRPAAPSSASISGQISSLQEVTDTEPATEAPPAPSGSLQQIRGHPETTEALRNIDTLKERFNELEGRVAALEEELVTNKGSQDVLDHLDELSQQRDLMDGLMSDQEKMFLSQDTESSSEAEAADTDSKAFHELRQQMSSVRKSVQKLDEDVKKLKVKQALTDARMRDRHLQDQLDELQGMLEEMMLSLTSQLFGCLQDEAGQDESGSQGVSGQSKARSAFTTCTANIGRKLNRVFKHYEQLQDTVNSLLQQQARGRAGELKDAENVELVNDVQKAILQLQAECEKLNENTKCLHEDNRRKQTHIEELYKTTEELEEKKADKQMVESEIKADKSALDSKVSRLQFDSVTEQLNAMFHELLSKVTGQEQDWHKVIDKLSTEMECKLNRMELDSVKKQLEGRWKNIHEKLQAQGAPEHDDAAGLRKQLVDRFHCLSCDRPVVKYTPGPHLVKLPSSPAFPAHKSIRPFTVYALEQFRQHCRSWKPGTNRSNFEVAHCGRRGEQLQESHNVTCKQIECVQRRYYDRARDNTSNRTEVIQNQPGILHERVSELTDYSHLSVSRSCGGSHTVTSVSQRRSGLQSGKHHAQTEADSLTQSEEVDIVGLDGHIYKGRLNASATRSTETKLPTISTKDGMCKPKDKAKNSMSHKPSVSPEAPLHHAHSAKSSRSASSLSGRDWPVSTLGCTSHSSFTQASAAAESNMEALPSEPVHL</sequence>
<feature type="coiled-coil region" evidence="1">
    <location>
        <begin position="98"/>
        <end position="182"/>
    </location>
</feature>
<dbReference type="Proteomes" id="UP000424527">
    <property type="component" value="Unassembled WGS sequence"/>
</dbReference>
<dbReference type="PANTHER" id="PTHR47080">
    <property type="entry name" value="CHROMOSOME 16 OPEN READING FRAME 96"/>
    <property type="match status" value="1"/>
</dbReference>
<feature type="compositionally biased region" description="Low complexity" evidence="2">
    <location>
        <begin position="255"/>
        <end position="281"/>
    </location>
</feature>
<proteinExistence type="predicted"/>
<reference evidence="4 5" key="1">
    <citation type="submission" date="2019-07" db="EMBL/GenBank/DDBJ databases">
        <title>Chromosome genome assembly for large yellow croaker.</title>
        <authorList>
            <person name="Xiao S."/>
        </authorList>
    </citation>
    <scope>NUCLEOTIDE SEQUENCE [LARGE SCALE GENOMIC DNA]</scope>
    <source>
        <strain evidence="4">JMULYC20181020</strain>
        <tissue evidence="4">Muscle</tissue>
    </source>
</reference>
<evidence type="ECO:0000256" key="1">
    <source>
        <dbReference type="SAM" id="Coils"/>
    </source>
</evidence>
<gene>
    <name evidence="4" type="ORF">D5F01_LYC18115</name>
</gene>
<feature type="compositionally biased region" description="Basic and acidic residues" evidence="2">
    <location>
        <begin position="883"/>
        <end position="892"/>
    </location>
</feature>
<feature type="compositionally biased region" description="Basic and acidic residues" evidence="2">
    <location>
        <begin position="244"/>
        <end position="254"/>
    </location>
</feature>
<feature type="region of interest" description="Disordered" evidence="2">
    <location>
        <begin position="866"/>
        <end position="961"/>
    </location>
</feature>
<dbReference type="EMBL" id="REGW02000018">
    <property type="protein sequence ID" value="KAE8282726.1"/>
    <property type="molecule type" value="Genomic_DNA"/>
</dbReference>
<dbReference type="Pfam" id="PF16043">
    <property type="entry name" value="DUF4795"/>
    <property type="match status" value="1"/>
</dbReference>